<keyword evidence="6" id="KW-1185">Reference proteome</keyword>
<accession>F2JMM3</accession>
<dbReference type="PANTHER" id="PTHR10357:SF210">
    <property type="entry name" value="MALTODEXTRIN GLUCOSIDASE"/>
    <property type="match status" value="1"/>
</dbReference>
<evidence type="ECO:0000256" key="2">
    <source>
        <dbReference type="ARBA" id="ARBA00022801"/>
    </source>
</evidence>
<name>F2JMM3_CELLD</name>
<keyword evidence="3 5" id="KW-0326">Glycosidase</keyword>
<comment type="similarity">
    <text evidence="1">Belongs to the glycosyl hydrolase 13 family.</text>
</comment>
<dbReference type="RefSeq" id="WP_013657954.1">
    <property type="nucleotide sequence ID" value="NC_015275.1"/>
</dbReference>
<dbReference type="GO" id="GO:0005975">
    <property type="term" value="P:carbohydrate metabolic process"/>
    <property type="evidence" value="ECO:0007669"/>
    <property type="project" value="InterPro"/>
</dbReference>
<proteinExistence type="inferred from homology"/>
<dbReference type="SUPFAM" id="SSF51445">
    <property type="entry name" value="(Trans)glycosidases"/>
    <property type="match status" value="1"/>
</dbReference>
<organism evidence="5 6">
    <name type="scientific">Cellulosilyticum lentocellum (strain ATCC 49066 / DSM 5427 / NCIMB 11756 / RHM5)</name>
    <name type="common">Clostridium lentocellum</name>
    <dbReference type="NCBI Taxonomy" id="642492"/>
    <lineage>
        <taxon>Bacteria</taxon>
        <taxon>Bacillati</taxon>
        <taxon>Bacillota</taxon>
        <taxon>Clostridia</taxon>
        <taxon>Lachnospirales</taxon>
        <taxon>Cellulosilyticaceae</taxon>
        <taxon>Cellulosilyticum</taxon>
    </lineage>
</organism>
<dbReference type="InterPro" id="IPR006047">
    <property type="entry name" value="GH13_cat_dom"/>
</dbReference>
<dbReference type="Proteomes" id="UP000008467">
    <property type="component" value="Chromosome"/>
</dbReference>
<dbReference type="EC" id="3.2.1.54" evidence="5"/>
<dbReference type="CDD" id="cd11353">
    <property type="entry name" value="AmyAc_euk_bac_CMD_like"/>
    <property type="match status" value="1"/>
</dbReference>
<dbReference type="KEGG" id="cle:Clole_2977"/>
<dbReference type="AlphaFoldDB" id="F2JMM3"/>
<evidence type="ECO:0000256" key="1">
    <source>
        <dbReference type="ARBA" id="ARBA00008061"/>
    </source>
</evidence>
<reference evidence="5 6" key="1">
    <citation type="journal article" date="2011" name="J. Bacteriol.">
        <title>Complete genome sequence of the cellulose-degrading bacterium Cellulosilyticum lentocellum.</title>
        <authorList>
            <consortium name="US DOE Joint Genome Institute"/>
            <person name="Miller D.A."/>
            <person name="Suen G."/>
            <person name="Bruce D."/>
            <person name="Copeland A."/>
            <person name="Cheng J.F."/>
            <person name="Detter C."/>
            <person name="Goodwin L.A."/>
            <person name="Han C.S."/>
            <person name="Hauser L.J."/>
            <person name="Land M.L."/>
            <person name="Lapidus A."/>
            <person name="Lucas S."/>
            <person name="Meincke L."/>
            <person name="Pitluck S."/>
            <person name="Tapia R."/>
            <person name="Teshima H."/>
            <person name="Woyke T."/>
            <person name="Fox B.G."/>
            <person name="Angert E.R."/>
            <person name="Currie C.R."/>
        </authorList>
    </citation>
    <scope>NUCLEOTIDE SEQUENCE [LARGE SCALE GENOMIC DNA]</scope>
    <source>
        <strain evidence="6">ATCC 49066 / DSM 5427 / NCIMB 11756 / RHM5</strain>
    </source>
</reference>
<dbReference type="InterPro" id="IPR013780">
    <property type="entry name" value="Glyco_hydro_b"/>
</dbReference>
<dbReference type="eggNOG" id="COG0366">
    <property type="taxonomic scope" value="Bacteria"/>
</dbReference>
<dbReference type="Gene3D" id="3.20.20.80">
    <property type="entry name" value="Glycosidases"/>
    <property type="match status" value="1"/>
</dbReference>
<dbReference type="Pfam" id="PF00128">
    <property type="entry name" value="Alpha-amylase"/>
    <property type="match status" value="1"/>
</dbReference>
<dbReference type="Gene3D" id="2.60.40.1180">
    <property type="entry name" value="Golgi alpha-mannosidase II"/>
    <property type="match status" value="1"/>
</dbReference>
<evidence type="ECO:0000259" key="4">
    <source>
        <dbReference type="SMART" id="SM00642"/>
    </source>
</evidence>
<protein>
    <submittedName>
        <fullName evidence="5">Cyclomaltodextrinase</fullName>
        <ecNumber evidence="5">3.2.1.54</ecNumber>
    </submittedName>
</protein>
<dbReference type="Pfam" id="PF16657">
    <property type="entry name" value="Malt_amylase_C"/>
    <property type="match status" value="1"/>
</dbReference>
<dbReference type="PANTHER" id="PTHR10357">
    <property type="entry name" value="ALPHA-AMYLASE FAMILY MEMBER"/>
    <property type="match status" value="1"/>
</dbReference>
<dbReference type="SUPFAM" id="SSF51011">
    <property type="entry name" value="Glycosyl hydrolase domain"/>
    <property type="match status" value="1"/>
</dbReference>
<evidence type="ECO:0000256" key="3">
    <source>
        <dbReference type="ARBA" id="ARBA00023295"/>
    </source>
</evidence>
<dbReference type="EMBL" id="CP002582">
    <property type="protein sequence ID" value="ADZ84674.1"/>
    <property type="molecule type" value="Genomic_DNA"/>
</dbReference>
<sequence length="450" mass="52250">MAEWIKEAIFYHIYPLGFCGAPRENSKDLIVENRISRVIEWIPHLKNLGVNAIYFGPVFESSRHGYDTMDYYQIDRRLGSHLDFKEVCNQLHAAGIKVVLDGVFNHVGRDFWAFKDLQAKREQSLYKDWFVNINFDGNSPYNDGFYYEGWEGHFDLVKLNLTHPEVIRHIFGAVKSWIEEFQINGLRLDVAYCMDQEFLGKLVAFCLEQDQEFWLMGEMIHGEYSRIARSGLLHSATNYECYKGIYSSHNDKNYFEINYSLNRLFGQGGIYKDLLLYNFIDNHDVNRITSSLKKKEHLTNVYTLLFTMPGIPSIYYGSEWGILGDKANGGDEVLRPCLNLKELLQEDQNIVEHIRGLARIRKNSEVICNGLYEQVLVKNEQLVFARVYHNKRVFVVLNLAEQEVTLYFKVGQESKLKDLLHDEKYYTPIGGNVGINMPPFSSTVLEGNYS</sequence>
<feature type="domain" description="Glycosyl hydrolase family 13 catalytic" evidence="4">
    <location>
        <begin position="12"/>
        <end position="361"/>
    </location>
</feature>
<keyword evidence="2 5" id="KW-0378">Hydrolase</keyword>
<gene>
    <name evidence="5" type="ordered locus">Clole_2977</name>
</gene>
<evidence type="ECO:0000313" key="6">
    <source>
        <dbReference type="Proteomes" id="UP000008467"/>
    </source>
</evidence>
<dbReference type="InterPro" id="IPR017853">
    <property type="entry name" value="GH"/>
</dbReference>
<dbReference type="InterPro" id="IPR032091">
    <property type="entry name" value="Malt_amylase-like_C"/>
</dbReference>
<dbReference type="HOGENOM" id="CLU_006462_6_5_9"/>
<evidence type="ECO:0000313" key="5">
    <source>
        <dbReference type="EMBL" id="ADZ84674.1"/>
    </source>
</evidence>
<dbReference type="STRING" id="642492.Clole_2977"/>
<dbReference type="GO" id="GO:0047798">
    <property type="term" value="F:cyclomaltodextrinase activity"/>
    <property type="evidence" value="ECO:0007669"/>
    <property type="project" value="UniProtKB-EC"/>
</dbReference>
<dbReference type="SMART" id="SM00642">
    <property type="entry name" value="Aamy"/>
    <property type="match status" value="1"/>
</dbReference>